<dbReference type="Proteomes" id="UP000265862">
    <property type="component" value="Unassembled WGS sequence"/>
</dbReference>
<evidence type="ECO:0000313" key="3">
    <source>
        <dbReference type="EMBL" id="RHW54410.1"/>
    </source>
</evidence>
<keyword evidence="1" id="KW-0472">Membrane</keyword>
<evidence type="ECO:0000256" key="1">
    <source>
        <dbReference type="SAM" id="Phobius"/>
    </source>
</evidence>
<keyword evidence="1" id="KW-1133">Transmembrane helix</keyword>
<evidence type="ECO:0008006" key="6">
    <source>
        <dbReference type="Google" id="ProtNLM"/>
    </source>
</evidence>
<dbReference type="AlphaFoldDB" id="A0A396SKC9"/>
<dbReference type="EMBL" id="QOCU01000001">
    <property type="protein sequence ID" value="RHW53413.1"/>
    <property type="molecule type" value="Genomic_DNA"/>
</dbReference>
<accession>A0A396SKC9</accession>
<dbReference type="InterPro" id="IPR016977">
    <property type="entry name" value="ComGF"/>
</dbReference>
<feature type="transmembrane region" description="Helical" evidence="1">
    <location>
        <begin position="29"/>
        <end position="48"/>
    </location>
</feature>
<dbReference type="Proteomes" id="UP000283380">
    <property type="component" value="Unassembled WGS sequence"/>
</dbReference>
<name>A0A396SKC9_9LACO</name>
<sequence length="182" mass="21085">MIEFMNCEVLVVYMIRQAKKLILSKNKGFVLAEAMFAVIITLLIVLILQNLLKTIMLSDKADHKTDNVVFAYVQFNRFLHDDDTKLAYPFPEISTSRQAGIVKVDRDNKLKIYKLNFYKNMVRVTTPDGGHMPLLLEVKKANFVTTNNHIKISITEKDNRSTEIYFKLDAKSKIKERGRQKN</sequence>
<dbReference type="Pfam" id="PF15980">
    <property type="entry name" value="ComGF"/>
    <property type="match status" value="1"/>
</dbReference>
<evidence type="ECO:0000313" key="4">
    <source>
        <dbReference type="Proteomes" id="UP000265862"/>
    </source>
</evidence>
<protein>
    <recommendedName>
        <fullName evidence="6">Competence protein ComGF</fullName>
    </recommendedName>
</protein>
<evidence type="ECO:0000313" key="5">
    <source>
        <dbReference type="Proteomes" id="UP000283380"/>
    </source>
</evidence>
<proteinExistence type="predicted"/>
<evidence type="ECO:0000313" key="2">
    <source>
        <dbReference type="EMBL" id="RHW53413.1"/>
    </source>
</evidence>
<keyword evidence="5" id="KW-1185">Reference proteome</keyword>
<keyword evidence="1" id="KW-0812">Transmembrane</keyword>
<organism evidence="3 4">
    <name type="scientific">Lactobacillus bombicola</name>
    <dbReference type="NCBI Taxonomy" id="1505723"/>
    <lineage>
        <taxon>Bacteria</taxon>
        <taxon>Bacillati</taxon>
        <taxon>Bacillota</taxon>
        <taxon>Bacilli</taxon>
        <taxon>Lactobacillales</taxon>
        <taxon>Lactobacillaceae</taxon>
        <taxon>Lactobacillus</taxon>
    </lineage>
</organism>
<reference evidence="4 5" key="1">
    <citation type="submission" date="2018-07" db="EMBL/GenBank/DDBJ databases">
        <title>Genome sequences of six Lactobacillus spp. isolated from bumble bee guts.</title>
        <authorList>
            <person name="Motta E.V.S."/>
            <person name="Moran N.A."/>
        </authorList>
    </citation>
    <scope>NUCLEOTIDE SEQUENCE [LARGE SCALE GENOMIC DNA]</scope>
    <source>
        <strain evidence="2 5">BI-4G</strain>
        <strain evidence="3 4">OCC3</strain>
    </source>
</reference>
<comment type="caution">
    <text evidence="3">The sequence shown here is derived from an EMBL/GenBank/DDBJ whole genome shotgun (WGS) entry which is preliminary data.</text>
</comment>
<dbReference type="EMBL" id="QOCV01000006">
    <property type="protein sequence ID" value="RHW54410.1"/>
    <property type="molecule type" value="Genomic_DNA"/>
</dbReference>
<gene>
    <name evidence="2" type="ORF">DS834_00305</name>
    <name evidence="3" type="ORF">DS835_04985</name>
</gene>